<dbReference type="InParanoid" id="G2QG35"/>
<evidence type="ECO:0000313" key="2">
    <source>
        <dbReference type="EMBL" id="AEO58500.1"/>
    </source>
</evidence>
<evidence type="ECO:0000313" key="3">
    <source>
        <dbReference type="Proteomes" id="UP000007322"/>
    </source>
</evidence>
<dbReference type="eggNOG" id="ENOG502T4ZX">
    <property type="taxonomic scope" value="Eukaryota"/>
</dbReference>
<gene>
    <name evidence="2" type="ORF">MYCTH_2305858</name>
</gene>
<keyword evidence="3" id="KW-1185">Reference proteome</keyword>
<dbReference type="KEGG" id="mtm:MYCTH_2305858"/>
<feature type="non-terminal residue" evidence="2">
    <location>
        <position position="677"/>
    </location>
</feature>
<protein>
    <submittedName>
        <fullName evidence="2">Uncharacterized protein</fullName>
    </submittedName>
</protein>
<feature type="region of interest" description="Disordered" evidence="1">
    <location>
        <begin position="416"/>
        <end position="472"/>
    </location>
</feature>
<evidence type="ECO:0000256" key="1">
    <source>
        <dbReference type="SAM" id="MobiDB-lite"/>
    </source>
</evidence>
<dbReference type="AlphaFoldDB" id="G2QG35"/>
<feature type="compositionally biased region" description="Pro residues" evidence="1">
    <location>
        <begin position="67"/>
        <end position="79"/>
    </location>
</feature>
<feature type="region of interest" description="Disordered" evidence="1">
    <location>
        <begin position="170"/>
        <end position="206"/>
    </location>
</feature>
<feature type="region of interest" description="Disordered" evidence="1">
    <location>
        <begin position="1"/>
        <end position="41"/>
    </location>
</feature>
<dbReference type="RefSeq" id="XP_003663745.1">
    <property type="nucleotide sequence ID" value="XM_003663697.1"/>
</dbReference>
<feature type="region of interest" description="Disordered" evidence="1">
    <location>
        <begin position="54"/>
        <end position="88"/>
    </location>
</feature>
<feature type="compositionally biased region" description="Basic residues" evidence="1">
    <location>
        <begin position="21"/>
        <end position="32"/>
    </location>
</feature>
<proteinExistence type="predicted"/>
<reference evidence="2 3" key="1">
    <citation type="journal article" date="2011" name="Nat. Biotechnol.">
        <title>Comparative genomic analysis of the thermophilic biomass-degrading fungi Myceliophthora thermophila and Thielavia terrestris.</title>
        <authorList>
            <person name="Berka R.M."/>
            <person name="Grigoriev I.V."/>
            <person name="Otillar R."/>
            <person name="Salamov A."/>
            <person name="Grimwood J."/>
            <person name="Reid I."/>
            <person name="Ishmael N."/>
            <person name="John T."/>
            <person name="Darmond C."/>
            <person name="Moisan M.-C."/>
            <person name="Henrissat B."/>
            <person name="Coutinho P.M."/>
            <person name="Lombard V."/>
            <person name="Natvig D.O."/>
            <person name="Lindquist E."/>
            <person name="Schmutz J."/>
            <person name="Lucas S."/>
            <person name="Harris P."/>
            <person name="Powlowski J."/>
            <person name="Bellemare A."/>
            <person name="Taylor D."/>
            <person name="Butler G."/>
            <person name="de Vries R.P."/>
            <person name="Allijn I.E."/>
            <person name="van den Brink J."/>
            <person name="Ushinsky S."/>
            <person name="Storms R."/>
            <person name="Powell A.J."/>
            <person name="Paulsen I.T."/>
            <person name="Elbourne L.D.H."/>
            <person name="Baker S.E."/>
            <person name="Magnuson J."/>
            <person name="LaBoissiere S."/>
            <person name="Clutterbuck A.J."/>
            <person name="Martinez D."/>
            <person name="Wogulis M."/>
            <person name="de Leon A.L."/>
            <person name="Rey M.W."/>
            <person name="Tsang A."/>
        </authorList>
    </citation>
    <scope>NUCLEOTIDE SEQUENCE [LARGE SCALE GENOMIC DNA]</scope>
    <source>
        <strain evidence="3">ATCC 42464 / BCRC 31852 / DSM 1799</strain>
    </source>
</reference>
<feature type="compositionally biased region" description="Low complexity" evidence="1">
    <location>
        <begin position="422"/>
        <end position="435"/>
    </location>
</feature>
<dbReference type="OrthoDB" id="4590703at2759"/>
<dbReference type="HOGENOM" id="CLU_406334_0_0_1"/>
<dbReference type="EMBL" id="CP003005">
    <property type="protein sequence ID" value="AEO58500.1"/>
    <property type="molecule type" value="Genomic_DNA"/>
</dbReference>
<dbReference type="VEuPathDB" id="FungiDB:MYCTH_2305858"/>
<dbReference type="GeneID" id="11510035"/>
<accession>G2QG35</accession>
<organism evidence="2 3">
    <name type="scientific">Thermothelomyces thermophilus (strain ATCC 42464 / BCRC 31852 / DSM 1799)</name>
    <name type="common">Sporotrichum thermophile</name>
    <dbReference type="NCBI Taxonomy" id="573729"/>
    <lineage>
        <taxon>Eukaryota</taxon>
        <taxon>Fungi</taxon>
        <taxon>Dikarya</taxon>
        <taxon>Ascomycota</taxon>
        <taxon>Pezizomycotina</taxon>
        <taxon>Sordariomycetes</taxon>
        <taxon>Sordariomycetidae</taxon>
        <taxon>Sordariales</taxon>
        <taxon>Chaetomiaceae</taxon>
        <taxon>Thermothelomyces</taxon>
    </lineage>
</organism>
<dbReference type="Proteomes" id="UP000007322">
    <property type="component" value="Chromosome 4"/>
</dbReference>
<sequence>MDEDYIPTGPGPMPKVPKLLKGSKKRPKKRHPPPVATDAAPGLFTLLDPAFANSSYHISPGSETGPAQPPPPPPPPAPDHTPEADPRIWDLGIDPPPLYYSIHRAPARPGNVYCEACFRDEVARWVRVRDGVVRILHLLGGGAALRELRRLSSEAEQAEQHATEAYLEKRSASRARLRSPPPAASGCLHRHGPGSEGQGGEHGGDGNACAAAGGSVTAKKMIIMAHSGRSWEAPHFSEYMSEVVGIVLLRILAERPTAGLAETQKGEVHKLLEGLRQEVGIEPRFFDAMTTACRGMLVQWRMAVTIPPDESHPSGVDAESRWWWEFDNALQDASDKVQLSTHMPSLFASTLATKARDAAIATLTGREAATAQNQITVLENDLQPRPSLAQMERILGMSTPRSLFLRSISDKLAAAKRRLEQQQRSAPSQAAAAAPDTGSGSGLPSDDALLPPAKRRKLSNGHAPPRDPEEPAPLACIYCSESDASRRYTARRASSYYDGDAAGQARPWTKTLRWAFPGLSPGAAARVRRAEDWFRLVASSRPVEVVDIFGWGHHRGGEGSGPRWEEQGLLQHHEVENKKGEEDGEEEEGVIEFMMDVTGARTRVVLVRMKGVFEILLGGRDGSSGGLAGGGGGGRGSRVRFAPPPVLVCDTGVVVEACRTVGRWEDWRAGELKGFRL</sequence>
<name>G2QG35_THET4</name>